<evidence type="ECO:0000313" key="1">
    <source>
        <dbReference type="EMBL" id="GAU93494.1"/>
    </source>
</evidence>
<organism evidence="1 2">
    <name type="scientific">Ramazzottius varieornatus</name>
    <name type="common">Water bear</name>
    <name type="synonym">Tardigrade</name>
    <dbReference type="NCBI Taxonomy" id="947166"/>
    <lineage>
        <taxon>Eukaryota</taxon>
        <taxon>Metazoa</taxon>
        <taxon>Ecdysozoa</taxon>
        <taxon>Tardigrada</taxon>
        <taxon>Eutardigrada</taxon>
        <taxon>Parachela</taxon>
        <taxon>Hypsibioidea</taxon>
        <taxon>Ramazzottiidae</taxon>
        <taxon>Ramazzottius</taxon>
    </lineage>
</organism>
<keyword evidence="2" id="KW-1185">Reference proteome</keyword>
<name>A0A1D1UV01_RAMVA</name>
<dbReference type="EMBL" id="BDGG01000002">
    <property type="protein sequence ID" value="GAU93494.1"/>
    <property type="molecule type" value="Genomic_DNA"/>
</dbReference>
<reference evidence="1 2" key="1">
    <citation type="journal article" date="2016" name="Nat. Commun.">
        <title>Extremotolerant tardigrade genome and improved radiotolerance of human cultured cells by tardigrade-unique protein.</title>
        <authorList>
            <person name="Hashimoto T."/>
            <person name="Horikawa D.D."/>
            <person name="Saito Y."/>
            <person name="Kuwahara H."/>
            <person name="Kozuka-Hata H."/>
            <person name="Shin-I T."/>
            <person name="Minakuchi Y."/>
            <person name="Ohishi K."/>
            <person name="Motoyama A."/>
            <person name="Aizu T."/>
            <person name="Enomoto A."/>
            <person name="Kondo K."/>
            <person name="Tanaka S."/>
            <person name="Hara Y."/>
            <person name="Koshikawa S."/>
            <person name="Sagara H."/>
            <person name="Miura T."/>
            <person name="Yokobori S."/>
            <person name="Miyagawa K."/>
            <person name="Suzuki Y."/>
            <person name="Kubo T."/>
            <person name="Oyama M."/>
            <person name="Kohara Y."/>
            <person name="Fujiyama A."/>
            <person name="Arakawa K."/>
            <person name="Katayama T."/>
            <person name="Toyoda A."/>
            <person name="Kunieda T."/>
        </authorList>
    </citation>
    <scope>NUCLEOTIDE SEQUENCE [LARGE SCALE GENOMIC DNA]</scope>
    <source>
        <strain evidence="1 2">YOKOZUNA-1</strain>
    </source>
</reference>
<sequence length="134" mass="15395">MDRGTIPKKDFVSYIITNMTNLMTGQQRKGYPELPEDRKNLLVKHLENCFETEATVLDEDDVPPLEGEECDNDELRLPAKKTKTFLIKSEAGRSGSPAKAVAFVRTYFKKAAWKDNNWYLKVSLRNPEPKTRTD</sequence>
<protein>
    <submittedName>
        <fullName evidence="1">Uncharacterized protein</fullName>
    </submittedName>
</protein>
<accession>A0A1D1UV01</accession>
<proteinExistence type="predicted"/>
<comment type="caution">
    <text evidence="1">The sequence shown here is derived from an EMBL/GenBank/DDBJ whole genome shotgun (WGS) entry which is preliminary data.</text>
</comment>
<dbReference type="Proteomes" id="UP000186922">
    <property type="component" value="Unassembled WGS sequence"/>
</dbReference>
<gene>
    <name evidence="1" type="primary">RvY_05426</name>
    <name evidence="1" type="synonym">RvY_05426.1</name>
    <name evidence="1" type="ORF">RvY_05426-1</name>
</gene>
<evidence type="ECO:0000313" key="2">
    <source>
        <dbReference type="Proteomes" id="UP000186922"/>
    </source>
</evidence>
<dbReference type="AlphaFoldDB" id="A0A1D1UV01"/>